<dbReference type="AlphaFoldDB" id="A0A3D9C9R7"/>
<evidence type="ECO:0000313" key="2">
    <source>
        <dbReference type="Proteomes" id="UP000256686"/>
    </source>
</evidence>
<protein>
    <submittedName>
        <fullName evidence="1">Uncharacterized protein</fullName>
    </submittedName>
</protein>
<sequence>MSNFDETLILLKEKKDPKSFIMDFNEKLKSIDVLLEKDEDEIIVFNDTRNEEEKDYVELDESTTDEQVVDLICSWKGLGLLSYRHPDFRLQIGINYLTWDDQYLHGFVISFSDKDLAFDGTDKKTELILKISQLIEYEYIVGDVGHASRNYISMEENFKKIKEHIMNNSFTIDSRIW</sequence>
<dbReference type="RefSeq" id="WP_115970680.1">
    <property type="nucleotide sequence ID" value="NZ_QNVT01000008.1"/>
</dbReference>
<accession>A0A3D9C9R7</accession>
<evidence type="ECO:0000313" key="1">
    <source>
        <dbReference type="EMBL" id="REC62484.1"/>
    </source>
</evidence>
<organism evidence="1 2">
    <name type="scientific">Chryseobacterium pennae</name>
    <dbReference type="NCBI Taxonomy" id="2258962"/>
    <lineage>
        <taxon>Bacteria</taxon>
        <taxon>Pseudomonadati</taxon>
        <taxon>Bacteroidota</taxon>
        <taxon>Flavobacteriia</taxon>
        <taxon>Flavobacteriales</taxon>
        <taxon>Weeksellaceae</taxon>
        <taxon>Chryseobacterium group</taxon>
        <taxon>Chryseobacterium</taxon>
    </lineage>
</organism>
<dbReference type="Proteomes" id="UP000256686">
    <property type="component" value="Unassembled WGS sequence"/>
</dbReference>
<proteinExistence type="predicted"/>
<reference evidence="2" key="1">
    <citation type="submission" date="2018-06" db="EMBL/GenBank/DDBJ databases">
        <authorList>
            <person name="Lum Nde A."/>
            <person name="Hugo C."/>
        </authorList>
    </citation>
    <scope>NUCLEOTIDE SEQUENCE [LARGE SCALE GENOMIC DNA]</scope>
    <source>
        <strain evidence="2">1_F178</strain>
    </source>
</reference>
<comment type="caution">
    <text evidence="1">The sequence shown here is derived from an EMBL/GenBank/DDBJ whole genome shotgun (WGS) entry which is preliminary data.</text>
</comment>
<gene>
    <name evidence="1" type="ORF">DRF65_10350</name>
</gene>
<name>A0A3D9C9R7_9FLAO</name>
<keyword evidence="2" id="KW-1185">Reference proteome</keyword>
<dbReference type="EMBL" id="QNVT01000008">
    <property type="protein sequence ID" value="REC62484.1"/>
    <property type="molecule type" value="Genomic_DNA"/>
</dbReference>